<organism evidence="2 3">
    <name type="scientific">Eisenbergiella tayi</name>
    <dbReference type="NCBI Taxonomy" id="1432052"/>
    <lineage>
        <taxon>Bacteria</taxon>
        <taxon>Bacillati</taxon>
        <taxon>Bacillota</taxon>
        <taxon>Clostridia</taxon>
        <taxon>Lachnospirales</taxon>
        <taxon>Lachnospiraceae</taxon>
        <taxon>Eisenbergiella</taxon>
    </lineage>
</organism>
<dbReference type="InterPro" id="IPR018392">
    <property type="entry name" value="LysM"/>
</dbReference>
<name>A0A1E3USA8_9FIRM</name>
<protein>
    <recommendedName>
        <fullName evidence="1">LysM domain-containing protein</fullName>
    </recommendedName>
</protein>
<dbReference type="AlphaFoldDB" id="A0A1E3USA8"/>
<accession>A0A1E3USA8</accession>
<evidence type="ECO:0000259" key="1">
    <source>
        <dbReference type="PROSITE" id="PS51782"/>
    </source>
</evidence>
<dbReference type="InterPro" id="IPR036779">
    <property type="entry name" value="LysM_dom_sf"/>
</dbReference>
<dbReference type="InterPro" id="IPR052196">
    <property type="entry name" value="Bact_Kbp"/>
</dbReference>
<reference evidence="2 3" key="1">
    <citation type="submission" date="2016-08" db="EMBL/GenBank/DDBJ databases">
        <authorList>
            <person name="Seilhamer J.J."/>
        </authorList>
    </citation>
    <scope>NUCLEOTIDE SEQUENCE [LARGE SCALE GENOMIC DNA]</scope>
    <source>
        <strain evidence="2 3">NML150140-1</strain>
    </source>
</reference>
<evidence type="ECO:0000313" key="2">
    <source>
        <dbReference type="EMBL" id="ODR55984.1"/>
    </source>
</evidence>
<dbReference type="Gene3D" id="4.10.220.110">
    <property type="match status" value="1"/>
</dbReference>
<dbReference type="Gene3D" id="2.30.110.50">
    <property type="match status" value="1"/>
</dbReference>
<dbReference type="SUPFAM" id="SSF69279">
    <property type="entry name" value="Phage tail proteins"/>
    <property type="match status" value="1"/>
</dbReference>
<dbReference type="RefSeq" id="WP_069431168.1">
    <property type="nucleotide sequence ID" value="NZ_MEHA01000001.1"/>
</dbReference>
<dbReference type="CDD" id="cd00118">
    <property type="entry name" value="LysM"/>
    <property type="match status" value="1"/>
</dbReference>
<gene>
    <name evidence="2" type="ORF">BEI59_02205</name>
</gene>
<evidence type="ECO:0000313" key="3">
    <source>
        <dbReference type="Proteomes" id="UP000094271"/>
    </source>
</evidence>
<dbReference type="PANTHER" id="PTHR34700">
    <property type="entry name" value="POTASSIUM BINDING PROTEIN KBP"/>
    <property type="match status" value="1"/>
</dbReference>
<sequence>MSAKDMARRVELRLKFQNVKVPADINKYLSSLTFTDEDEDNADDLQLAFDDRERKWLGSWLEVKPTFIKTTTTVQKQVEAASVVNYVVKKGDTLWAIAKKYLGSGTKYPQIASENNIKNPNLIYPGQVFKITTGGTATQTVTETKETTKKVSDPKLITATIVQKNWHDNGKDAVLDCGTFELDSVDASGPPTKITLKGTSIPYTSKMRVERKSKAWENTNLKVIAEQIASESNLKLMYIADNIPKYKRKEQVQTSDIVFLQKLCKAAGLALKVTTLNVVIYDAAEYDSKPPIKTIKYGSGDYISYKLGTSLHDTAYTSCHVSYTDPDSKETIESTYTADSTEGTGQILEVNEKVRSTNEAYELAKKKLREKNTQQFTASFTMLGDVQLVAGATVKLKGFQKFDRKYKITKATHKLTGGYTTQIELQQVLEGY</sequence>
<dbReference type="EMBL" id="MEHA01000001">
    <property type="protein sequence ID" value="ODR55984.1"/>
    <property type="molecule type" value="Genomic_DNA"/>
</dbReference>
<dbReference type="Pfam" id="PF01476">
    <property type="entry name" value="LysM"/>
    <property type="match status" value="1"/>
</dbReference>
<dbReference type="OrthoDB" id="9815473at2"/>
<dbReference type="SMART" id="SM00257">
    <property type="entry name" value="LysM"/>
    <property type="match status" value="1"/>
</dbReference>
<dbReference type="Proteomes" id="UP000094271">
    <property type="component" value="Unassembled WGS sequence"/>
</dbReference>
<feature type="domain" description="LysM" evidence="1">
    <location>
        <begin position="84"/>
        <end position="131"/>
    </location>
</feature>
<dbReference type="SUPFAM" id="SSF54106">
    <property type="entry name" value="LysM domain"/>
    <property type="match status" value="1"/>
</dbReference>
<dbReference type="Gene3D" id="3.55.50.10">
    <property type="entry name" value="Baseplate protein-like domains"/>
    <property type="match status" value="1"/>
</dbReference>
<comment type="caution">
    <text evidence="2">The sequence shown here is derived from an EMBL/GenBank/DDBJ whole genome shotgun (WGS) entry which is preliminary data.</text>
</comment>
<dbReference type="PANTHER" id="PTHR34700:SF4">
    <property type="entry name" value="PHAGE-LIKE ELEMENT PBSX PROTEIN XKDP"/>
    <property type="match status" value="1"/>
</dbReference>
<dbReference type="Pfam" id="PF05954">
    <property type="entry name" value="Phage_GPD"/>
    <property type="match status" value="1"/>
</dbReference>
<dbReference type="Gene3D" id="3.10.350.10">
    <property type="entry name" value="LysM domain"/>
    <property type="match status" value="1"/>
</dbReference>
<proteinExistence type="predicted"/>
<dbReference type="PROSITE" id="PS51782">
    <property type="entry name" value="LYSM"/>
    <property type="match status" value="1"/>
</dbReference>